<dbReference type="EMBL" id="JACEIB010000006">
    <property type="protein sequence ID" value="MBA2934640.1"/>
    <property type="molecule type" value="Genomic_DNA"/>
</dbReference>
<name>A0A838L6S8_9SPHN</name>
<keyword evidence="2" id="KW-1185">Reference proteome</keyword>
<accession>A0A838L6S8</accession>
<dbReference type="Proteomes" id="UP000570166">
    <property type="component" value="Unassembled WGS sequence"/>
</dbReference>
<evidence type="ECO:0000313" key="1">
    <source>
        <dbReference type="EMBL" id="MBA2934640.1"/>
    </source>
</evidence>
<evidence type="ECO:0000313" key="2">
    <source>
        <dbReference type="Proteomes" id="UP000570166"/>
    </source>
</evidence>
<protein>
    <submittedName>
        <fullName evidence="1">Uncharacterized protein</fullName>
    </submittedName>
</protein>
<sequence length="231" mass="25432">MADCQAPVAPRLYSQIEHDERGNFEYQGDLQQPGLSLAALASCVRSHLEASVAGASFSVSGESFAGGRKLIVEALDAPADLSDPEARRTFELMLRDQVERFGFTRSNILQDFMSCSFYSEVRIGRAYWNALARRKGMTNIVEPIVPLAAFKRRIQPGDQLKLVAAPSGHRALGSTRKVIAVRSADLILEGPSYLSFPRPAAFACDGRQVRIGVGHDREPDAHLLYEWLRAA</sequence>
<dbReference type="AlphaFoldDB" id="A0A838L6S8"/>
<dbReference type="RefSeq" id="WP_160366185.1">
    <property type="nucleotide sequence ID" value="NZ_JACEIB010000006.1"/>
</dbReference>
<comment type="caution">
    <text evidence="1">The sequence shown here is derived from an EMBL/GenBank/DDBJ whole genome shotgun (WGS) entry which is preliminary data.</text>
</comment>
<reference evidence="1 2" key="1">
    <citation type="submission" date="2020-07" db="EMBL/GenBank/DDBJ databases">
        <authorList>
            <person name="Sun Q."/>
        </authorList>
    </citation>
    <scope>NUCLEOTIDE SEQUENCE [LARGE SCALE GENOMIC DNA]</scope>
    <source>
        <strain evidence="1 2">CGMCC 1.13654</strain>
    </source>
</reference>
<proteinExistence type="predicted"/>
<gene>
    <name evidence="1" type="ORF">HZF05_11090</name>
</gene>
<organism evidence="1 2">
    <name type="scientific">Sphingomonas chungangi</name>
    <dbReference type="NCBI Taxonomy" id="2683589"/>
    <lineage>
        <taxon>Bacteria</taxon>
        <taxon>Pseudomonadati</taxon>
        <taxon>Pseudomonadota</taxon>
        <taxon>Alphaproteobacteria</taxon>
        <taxon>Sphingomonadales</taxon>
        <taxon>Sphingomonadaceae</taxon>
        <taxon>Sphingomonas</taxon>
    </lineage>
</organism>